<feature type="domain" description="Cupin type-2" evidence="2">
    <location>
        <begin position="46"/>
        <end position="117"/>
    </location>
</feature>
<protein>
    <submittedName>
        <fullName evidence="3">Cupin domain-containing protein</fullName>
    </submittedName>
</protein>
<dbReference type="Proteomes" id="UP000677126">
    <property type="component" value="Chromosome"/>
</dbReference>
<dbReference type="InterPro" id="IPR011051">
    <property type="entry name" value="RmlC_Cupin_sf"/>
</dbReference>
<dbReference type="Pfam" id="PF07883">
    <property type="entry name" value="Cupin_2"/>
    <property type="match status" value="1"/>
</dbReference>
<evidence type="ECO:0000313" key="4">
    <source>
        <dbReference type="Proteomes" id="UP000677126"/>
    </source>
</evidence>
<evidence type="ECO:0000313" key="3">
    <source>
        <dbReference type="EMBL" id="QVM85408.1"/>
    </source>
</evidence>
<proteinExistence type="predicted"/>
<dbReference type="InterPro" id="IPR051610">
    <property type="entry name" value="GPI/OXD"/>
</dbReference>
<reference evidence="3 4" key="1">
    <citation type="journal article" date="2021" name="Int. J. Syst. Evol. Microbiol.">
        <title>Novosphingobium decolorationis sp. nov., an aniline blue-decolourizing bacterium isolated from East Pacific sediment.</title>
        <authorList>
            <person name="Chen X."/>
            <person name="Dong B."/>
            <person name="Chen T."/>
            <person name="Ren N."/>
            <person name="Wang J."/>
            <person name="Xu Y."/>
            <person name="Yang J."/>
            <person name="Zhu S."/>
            <person name="Chen J."/>
        </authorList>
    </citation>
    <scope>NUCLEOTIDE SEQUENCE [LARGE SCALE GENOMIC DNA]</scope>
    <source>
        <strain evidence="3 4">502str22</strain>
    </source>
</reference>
<dbReference type="InterPro" id="IPR014710">
    <property type="entry name" value="RmlC-like_jellyroll"/>
</dbReference>
<sequence>MPRIDLDALPRTNATGYPAPFDAAVAGRWWARLAGPGGLTQMGASHVTLEPGAWSSQRHWHEGQDELLVMLAGEAVLVEDAGRTLLRAGEICAWPAGAPDGHCLINESDAPCTFVAISAGPERGGCYSDIDMAWDERGFVHKDGTPYPGARPASATT</sequence>
<accession>A0ABX8E9E4</accession>
<evidence type="ECO:0000256" key="1">
    <source>
        <dbReference type="ARBA" id="ARBA00022723"/>
    </source>
</evidence>
<dbReference type="EMBL" id="CP054856">
    <property type="protein sequence ID" value="QVM85408.1"/>
    <property type="molecule type" value="Genomic_DNA"/>
</dbReference>
<dbReference type="RefSeq" id="WP_213501019.1">
    <property type="nucleotide sequence ID" value="NZ_CP054856.1"/>
</dbReference>
<dbReference type="PANTHER" id="PTHR35848">
    <property type="entry name" value="OXALATE-BINDING PROTEIN"/>
    <property type="match status" value="1"/>
</dbReference>
<dbReference type="InterPro" id="IPR013096">
    <property type="entry name" value="Cupin_2"/>
</dbReference>
<keyword evidence="1" id="KW-0479">Metal-binding</keyword>
<keyword evidence="4" id="KW-1185">Reference proteome</keyword>
<evidence type="ECO:0000259" key="2">
    <source>
        <dbReference type="Pfam" id="PF07883"/>
    </source>
</evidence>
<dbReference type="CDD" id="cd02224">
    <property type="entry name" value="cupin_SPO2919-like"/>
    <property type="match status" value="1"/>
</dbReference>
<organism evidence="3 4">
    <name type="scientific">Novosphingobium decolorationis</name>
    <dbReference type="NCBI Taxonomy" id="2698673"/>
    <lineage>
        <taxon>Bacteria</taxon>
        <taxon>Pseudomonadati</taxon>
        <taxon>Pseudomonadota</taxon>
        <taxon>Alphaproteobacteria</taxon>
        <taxon>Sphingomonadales</taxon>
        <taxon>Sphingomonadaceae</taxon>
        <taxon>Novosphingobium</taxon>
    </lineage>
</organism>
<gene>
    <name evidence="3" type="ORF">HT578_18425</name>
</gene>
<dbReference type="Gene3D" id="2.60.120.10">
    <property type="entry name" value="Jelly Rolls"/>
    <property type="match status" value="1"/>
</dbReference>
<name>A0ABX8E9E4_9SPHN</name>
<dbReference type="SUPFAM" id="SSF51182">
    <property type="entry name" value="RmlC-like cupins"/>
    <property type="match status" value="1"/>
</dbReference>
<dbReference type="PANTHER" id="PTHR35848:SF9">
    <property type="entry name" value="SLL1358 PROTEIN"/>
    <property type="match status" value="1"/>
</dbReference>